<feature type="compositionally biased region" description="Polar residues" evidence="1">
    <location>
        <begin position="262"/>
        <end position="281"/>
    </location>
</feature>
<accession>A0A8H3A7G6</accession>
<feature type="compositionally biased region" description="Low complexity" evidence="1">
    <location>
        <begin position="634"/>
        <end position="649"/>
    </location>
</feature>
<feature type="region of interest" description="Disordered" evidence="1">
    <location>
        <begin position="675"/>
        <end position="697"/>
    </location>
</feature>
<keyword evidence="2" id="KW-1133">Transmembrane helix</keyword>
<feature type="chain" id="PRO_5034695249" description="Transmembrane protein" evidence="3">
    <location>
        <begin position="24"/>
        <end position="697"/>
    </location>
</feature>
<dbReference type="Proteomes" id="UP000663846">
    <property type="component" value="Unassembled WGS sequence"/>
</dbReference>
<name>A0A8H3A7G6_9AGAM</name>
<dbReference type="EMBL" id="CAJMWS010000297">
    <property type="protein sequence ID" value="CAE6394014.1"/>
    <property type="molecule type" value="Genomic_DNA"/>
</dbReference>
<organism evidence="4 5">
    <name type="scientific">Rhizoctonia solani</name>
    <dbReference type="NCBI Taxonomy" id="456999"/>
    <lineage>
        <taxon>Eukaryota</taxon>
        <taxon>Fungi</taxon>
        <taxon>Dikarya</taxon>
        <taxon>Basidiomycota</taxon>
        <taxon>Agaricomycotina</taxon>
        <taxon>Agaricomycetes</taxon>
        <taxon>Cantharellales</taxon>
        <taxon>Ceratobasidiaceae</taxon>
        <taxon>Rhizoctonia</taxon>
    </lineage>
</organism>
<keyword evidence="2" id="KW-0812">Transmembrane</keyword>
<evidence type="ECO:0000313" key="5">
    <source>
        <dbReference type="Proteomes" id="UP000663846"/>
    </source>
</evidence>
<keyword evidence="3" id="KW-0732">Signal</keyword>
<protein>
    <recommendedName>
        <fullName evidence="6">Transmembrane protein</fullName>
    </recommendedName>
</protein>
<evidence type="ECO:0008006" key="6">
    <source>
        <dbReference type="Google" id="ProtNLM"/>
    </source>
</evidence>
<evidence type="ECO:0000256" key="2">
    <source>
        <dbReference type="SAM" id="Phobius"/>
    </source>
</evidence>
<feature type="compositionally biased region" description="Polar residues" evidence="1">
    <location>
        <begin position="325"/>
        <end position="336"/>
    </location>
</feature>
<feature type="transmembrane region" description="Helical" evidence="2">
    <location>
        <begin position="117"/>
        <end position="138"/>
    </location>
</feature>
<proteinExistence type="predicted"/>
<gene>
    <name evidence="4" type="ORF">RDB_LOCUS47389</name>
</gene>
<reference evidence="4" key="1">
    <citation type="submission" date="2021-01" db="EMBL/GenBank/DDBJ databases">
        <authorList>
            <person name="Kaushik A."/>
        </authorList>
    </citation>
    <scope>NUCLEOTIDE SEQUENCE</scope>
    <source>
        <strain evidence="4">AG1-1C</strain>
    </source>
</reference>
<evidence type="ECO:0000256" key="3">
    <source>
        <dbReference type="SAM" id="SignalP"/>
    </source>
</evidence>
<comment type="caution">
    <text evidence="4">The sequence shown here is derived from an EMBL/GenBank/DDBJ whole genome shotgun (WGS) entry which is preliminary data.</text>
</comment>
<dbReference type="AlphaFoldDB" id="A0A8H3A7G6"/>
<evidence type="ECO:0000256" key="1">
    <source>
        <dbReference type="SAM" id="MobiDB-lite"/>
    </source>
</evidence>
<sequence>MLLALPIILVAVASYIQFAFIQGDGYEWFRPFVWDALEDLMGIMRRRMPLWMQPISMGDPRLMLPAPIPTKDLFSAIDNQSLVTNTSSEVSISGFIHTPFETLEWTVLRFQDIRKTYFFNILCGVTVFLCLAGLRAWLVDFKPTTRSCLQKCTQKSKANSSSPLVPPAYILDFELILPNRQTLGRRNTTPQTILSPPMGPTTPEYHIGSAVLDIASTPATAPESTWRGLRIRSPATTPNGIIRDLSRHWRRDCSYAKGGDPCTTSRGRTKSGSYHQPNSRISAMPRITVNESPKSSSTAIADICSRTGQPTKRHLGIESLEDTTSHGSPANGSNGCNLVVSEPTPGDLLVGNSGIGISTVPDPSGDSTPRATPISPGCHVSFINGTLNLVQTPINLCAEEILDPTPLVSASWVESIALRDSLVPHLDSNLSVPPESVVQHTDHSSSVNSFERGNAWANKDAYSSEPENTGVPPNISDPNDDNAIYLECAEHLHTASNSSTSIEWMSQRSILTDLDTPLITPSNSVLPVPGSGESSRVDAPLGVSYPSMDFAFENQLSQVESSPGSPSMAINCLDSFAKPRLSGVAPANSYGALSSHPLESQSFLDDRTYAEVAGVPSDIGSAWAAFTLERWRVPRSSSSRPQSNGPSSSHKARDAPNEGASSWAAYGTATSMWARVPDSNSRGFGNRRGRGGRAQNV</sequence>
<feature type="region of interest" description="Disordered" evidence="1">
    <location>
        <begin position="321"/>
        <end position="372"/>
    </location>
</feature>
<feature type="signal peptide" evidence="3">
    <location>
        <begin position="1"/>
        <end position="23"/>
    </location>
</feature>
<feature type="region of interest" description="Disordered" evidence="1">
    <location>
        <begin position="260"/>
        <end position="283"/>
    </location>
</feature>
<feature type="region of interest" description="Disordered" evidence="1">
    <location>
        <begin position="634"/>
        <end position="661"/>
    </location>
</feature>
<keyword evidence="2" id="KW-0472">Membrane</keyword>
<evidence type="ECO:0000313" key="4">
    <source>
        <dbReference type="EMBL" id="CAE6394014.1"/>
    </source>
</evidence>